<keyword evidence="3" id="KW-0808">Transferase</keyword>
<feature type="transmembrane region" description="Helical" evidence="1">
    <location>
        <begin position="12"/>
        <end position="32"/>
    </location>
</feature>
<dbReference type="RefSeq" id="WP_272182567.1">
    <property type="nucleotide sequence ID" value="NZ_JAQOMS010000002.1"/>
</dbReference>
<dbReference type="Proteomes" id="UP001528411">
    <property type="component" value="Unassembled WGS sequence"/>
</dbReference>
<dbReference type="PANTHER" id="PTHR36927">
    <property type="entry name" value="BLR4337 PROTEIN"/>
    <property type="match status" value="1"/>
</dbReference>
<feature type="transmembrane region" description="Helical" evidence="1">
    <location>
        <begin position="265"/>
        <end position="287"/>
    </location>
</feature>
<accession>A0ABT5FE00</accession>
<dbReference type="PANTHER" id="PTHR36927:SF3">
    <property type="entry name" value="GLUCANS BIOSYNTHESIS PROTEIN C"/>
    <property type="match status" value="1"/>
</dbReference>
<keyword evidence="4" id="KW-1185">Reference proteome</keyword>
<comment type="caution">
    <text evidence="3">The sequence shown here is derived from an EMBL/GenBank/DDBJ whole genome shotgun (WGS) entry which is preliminary data.</text>
</comment>
<keyword evidence="1" id="KW-0472">Membrane</keyword>
<organism evidence="3 4">
    <name type="scientific">Psychrosphaera algicola</name>
    <dbReference type="NCBI Taxonomy" id="3023714"/>
    <lineage>
        <taxon>Bacteria</taxon>
        <taxon>Pseudomonadati</taxon>
        <taxon>Pseudomonadota</taxon>
        <taxon>Gammaproteobacteria</taxon>
        <taxon>Alteromonadales</taxon>
        <taxon>Pseudoalteromonadaceae</taxon>
        <taxon>Psychrosphaera</taxon>
    </lineage>
</organism>
<feature type="transmembrane region" description="Helical" evidence="1">
    <location>
        <begin position="86"/>
        <end position="107"/>
    </location>
</feature>
<dbReference type="EMBL" id="JAQOMS010000002">
    <property type="protein sequence ID" value="MDC2889172.1"/>
    <property type="molecule type" value="Genomic_DNA"/>
</dbReference>
<feature type="transmembrane region" description="Helical" evidence="1">
    <location>
        <begin position="132"/>
        <end position="152"/>
    </location>
</feature>
<feature type="transmembrane region" description="Helical" evidence="1">
    <location>
        <begin position="334"/>
        <end position="353"/>
    </location>
</feature>
<feature type="transmembrane region" description="Helical" evidence="1">
    <location>
        <begin position="236"/>
        <end position="253"/>
    </location>
</feature>
<gene>
    <name evidence="3" type="ORF">PN838_10860</name>
</gene>
<feature type="transmembrane region" description="Helical" evidence="1">
    <location>
        <begin position="308"/>
        <end position="328"/>
    </location>
</feature>
<name>A0ABT5FE00_9GAMM</name>
<keyword evidence="3" id="KW-0012">Acyltransferase</keyword>
<evidence type="ECO:0000313" key="3">
    <source>
        <dbReference type="EMBL" id="MDC2889172.1"/>
    </source>
</evidence>
<feature type="domain" description="Acyltransferase 3" evidence="2">
    <location>
        <begin position="9"/>
        <end position="345"/>
    </location>
</feature>
<sequence>MKNTSRLSELDWLRVILIFAVFLHHVCMPFNGDGWHVMNKDSSKLLDDIMVYFEQFRLPTLFFISGVGAVLLLSNVSAKQFILDKLVRLFVPLLVGVLLVVPPQSYIENISEMGSFWQELPMLALKFDTNHLWFIEFLIVFALFAIPINQFLASSSGKFVINKLRTLTDIRGGLFVLVALLIIIKVTFSLAFPSDDNKIENLSASTFYLFFFIAGMVFIQDRHIWLSLGEKRKEHLALLLVSTCVFYAYYYSPDLSEYLSLDVRWAIWWTVCCFVAWSAMLTLLGYAQVHLTQSPKWLRQCNELIYPFYIFHQTVIVVIAYFIISWPLSIPLKIGLLLMSSFTLTSAICFFMIKPFNQFRFLFGLKPIKQRPTSTTASFDAARRDNSSNKRA</sequence>
<dbReference type="InterPro" id="IPR002656">
    <property type="entry name" value="Acyl_transf_3_dom"/>
</dbReference>
<evidence type="ECO:0000256" key="1">
    <source>
        <dbReference type="SAM" id="Phobius"/>
    </source>
</evidence>
<keyword evidence="1" id="KW-1133">Transmembrane helix</keyword>
<evidence type="ECO:0000259" key="2">
    <source>
        <dbReference type="Pfam" id="PF01757"/>
    </source>
</evidence>
<feature type="transmembrane region" description="Helical" evidence="1">
    <location>
        <begin position="173"/>
        <end position="192"/>
    </location>
</feature>
<reference evidence="3 4" key="1">
    <citation type="submission" date="2023-01" db="EMBL/GenBank/DDBJ databases">
        <title>Psychrosphaera sp. nov., isolated from marine algae.</title>
        <authorList>
            <person name="Bayburt H."/>
            <person name="Choi B.J."/>
            <person name="Kim J.M."/>
            <person name="Choi D.G."/>
            <person name="Jeon C.O."/>
        </authorList>
    </citation>
    <scope>NUCLEOTIDE SEQUENCE [LARGE SCALE GENOMIC DNA]</scope>
    <source>
        <strain evidence="3 4">G1-22</strain>
    </source>
</reference>
<dbReference type="GO" id="GO:0016746">
    <property type="term" value="F:acyltransferase activity"/>
    <property type="evidence" value="ECO:0007669"/>
    <property type="project" value="UniProtKB-KW"/>
</dbReference>
<feature type="transmembrane region" description="Helical" evidence="1">
    <location>
        <begin position="204"/>
        <end position="224"/>
    </location>
</feature>
<dbReference type="InterPro" id="IPR050623">
    <property type="entry name" value="Glucan_succinyl_AcylTrfase"/>
</dbReference>
<dbReference type="Pfam" id="PF01757">
    <property type="entry name" value="Acyl_transf_3"/>
    <property type="match status" value="1"/>
</dbReference>
<protein>
    <submittedName>
        <fullName evidence="3">Acyltransferase</fullName>
    </submittedName>
</protein>
<feature type="transmembrane region" description="Helical" evidence="1">
    <location>
        <begin position="52"/>
        <end position="74"/>
    </location>
</feature>
<proteinExistence type="predicted"/>
<evidence type="ECO:0000313" key="4">
    <source>
        <dbReference type="Proteomes" id="UP001528411"/>
    </source>
</evidence>
<keyword evidence="1" id="KW-0812">Transmembrane</keyword>